<dbReference type="AlphaFoldDB" id="A0A3B0P0P4"/>
<reference evidence="2" key="1">
    <citation type="submission" date="2018-06" db="EMBL/GenBank/DDBJ databases">
        <authorList>
            <consortium name="Pathogen Informatics"/>
        </authorList>
    </citation>
    <scope>NUCLEOTIDE SEQUENCE [LARGE SCALE GENOMIC DNA]</scope>
    <source>
        <strain evidence="2">NCTC10135</strain>
    </source>
</reference>
<evidence type="ECO:0000313" key="2">
    <source>
        <dbReference type="Proteomes" id="UP000259864"/>
    </source>
</evidence>
<protein>
    <submittedName>
        <fullName evidence="1">Uncharacterized protein</fullName>
    </submittedName>
</protein>
<feature type="non-terminal residue" evidence="1">
    <location>
        <position position="56"/>
    </location>
</feature>
<accession>A0A3B0P0P4</accession>
<name>A0A3B0P0P4_9BACT</name>
<dbReference type="KEGG" id="mala:NCTC10135_01046"/>
<organism evidence="1 2">
    <name type="scientific">Metamycoplasma alkalescens</name>
    <dbReference type="NCBI Taxonomy" id="45363"/>
    <lineage>
        <taxon>Bacteria</taxon>
        <taxon>Bacillati</taxon>
        <taxon>Mycoplasmatota</taxon>
        <taxon>Mycoplasmoidales</taxon>
        <taxon>Metamycoplasmataceae</taxon>
        <taxon>Metamycoplasma</taxon>
    </lineage>
</organism>
<gene>
    <name evidence="1" type="ORF">NCTC10135_01046</name>
</gene>
<evidence type="ECO:0000313" key="1">
    <source>
        <dbReference type="EMBL" id="SYV90522.1"/>
    </source>
</evidence>
<dbReference type="Proteomes" id="UP000259864">
    <property type="component" value="Chromosome 1"/>
</dbReference>
<sequence>MVKNYLNLDYEDPELIYNTRRLGLLKQCVNELETAIKSLQLGYGPEVVILDINKAW</sequence>
<proteinExistence type="predicted"/>
<dbReference type="EMBL" id="LS991949">
    <property type="protein sequence ID" value="SYV90522.1"/>
    <property type="molecule type" value="Genomic_DNA"/>
</dbReference>